<gene>
    <name evidence="1" type="ORF">CRG98_012012</name>
</gene>
<accession>A0A2I0KGJ3</accession>
<organism evidence="1 2">
    <name type="scientific">Punica granatum</name>
    <name type="common">Pomegranate</name>
    <dbReference type="NCBI Taxonomy" id="22663"/>
    <lineage>
        <taxon>Eukaryota</taxon>
        <taxon>Viridiplantae</taxon>
        <taxon>Streptophyta</taxon>
        <taxon>Embryophyta</taxon>
        <taxon>Tracheophyta</taxon>
        <taxon>Spermatophyta</taxon>
        <taxon>Magnoliopsida</taxon>
        <taxon>eudicotyledons</taxon>
        <taxon>Gunneridae</taxon>
        <taxon>Pentapetalae</taxon>
        <taxon>rosids</taxon>
        <taxon>malvids</taxon>
        <taxon>Myrtales</taxon>
        <taxon>Lythraceae</taxon>
        <taxon>Punica</taxon>
    </lineage>
</organism>
<name>A0A2I0KGJ3_PUNGR</name>
<evidence type="ECO:0000313" key="2">
    <source>
        <dbReference type="Proteomes" id="UP000233551"/>
    </source>
</evidence>
<keyword evidence="2" id="KW-1185">Reference proteome</keyword>
<dbReference type="Proteomes" id="UP000233551">
    <property type="component" value="Unassembled WGS sequence"/>
</dbReference>
<dbReference type="EMBL" id="PGOL01000595">
    <property type="protein sequence ID" value="PKI67589.1"/>
    <property type="molecule type" value="Genomic_DNA"/>
</dbReference>
<comment type="caution">
    <text evidence="1">The sequence shown here is derived from an EMBL/GenBank/DDBJ whole genome shotgun (WGS) entry which is preliminary data.</text>
</comment>
<sequence>MALRAFPRVLICRRPVSLLGVGALLSHAMRDSSSNVDRLRTPRDRELESTVVLVACGTCDPVIISKSRVSMQGLRGLLLAMCGHFETLSMIPQWLYRFSSGYRRAVAPVTRMGIFVQIRRPIGDYVGVDNLATSLGDPWSTQCARAQGDNFIYLSFCSPFATVTHLGAAPFDLKRMSTSFATAAHKRFPFESAKGLTSKCVVFCLRRGVASAASLFVEASGATASDARRADAARGWGTSARPLRSTSVGISCKPPSCLMTQLGKTSVLPKWLIRGSPTIVGHLMIMGPPGFQRAAHRNCAGVYSSISCFQSKKLRSEGQNTWSRRSMRERSSVMSKRMASRLYIVANWLGTTMSRVGMGLWMSAMYSSTVGKINKQVKQTGMSSNSLSVPSGVAKLCRPKFAFVGARMRSPKQRGLGVYTFPGTLDGRT</sequence>
<reference evidence="1 2" key="1">
    <citation type="submission" date="2017-11" db="EMBL/GenBank/DDBJ databases">
        <title>De-novo sequencing of pomegranate (Punica granatum L.) genome.</title>
        <authorList>
            <person name="Akparov Z."/>
            <person name="Amiraslanov A."/>
            <person name="Hajiyeva S."/>
            <person name="Abbasov M."/>
            <person name="Kaur K."/>
            <person name="Hamwieh A."/>
            <person name="Solovyev V."/>
            <person name="Salamov A."/>
            <person name="Braich B."/>
            <person name="Kosarev P."/>
            <person name="Mahmoud A."/>
            <person name="Hajiyev E."/>
            <person name="Babayeva S."/>
            <person name="Izzatullayeva V."/>
            <person name="Mammadov A."/>
            <person name="Mammadov A."/>
            <person name="Sharifova S."/>
            <person name="Ojaghi J."/>
            <person name="Eynullazada K."/>
            <person name="Bayramov B."/>
            <person name="Abdulazimova A."/>
            <person name="Shahmuradov I."/>
        </authorList>
    </citation>
    <scope>NUCLEOTIDE SEQUENCE [LARGE SCALE GENOMIC DNA]</scope>
    <source>
        <strain evidence="2">cv. AG2017</strain>
        <tissue evidence="1">Leaf</tissue>
    </source>
</reference>
<proteinExistence type="predicted"/>
<protein>
    <submittedName>
        <fullName evidence="1">Uncharacterized protein</fullName>
    </submittedName>
</protein>
<evidence type="ECO:0000313" key="1">
    <source>
        <dbReference type="EMBL" id="PKI67589.1"/>
    </source>
</evidence>
<dbReference type="AlphaFoldDB" id="A0A2I0KGJ3"/>